<evidence type="ECO:0000256" key="4">
    <source>
        <dbReference type="ARBA" id="ARBA00023139"/>
    </source>
</evidence>
<evidence type="ECO:0000313" key="6">
    <source>
        <dbReference type="EMBL" id="REK76197.1"/>
    </source>
</evidence>
<dbReference type="InterPro" id="IPR006059">
    <property type="entry name" value="SBP"/>
</dbReference>
<dbReference type="PANTHER" id="PTHR43649">
    <property type="entry name" value="ARABINOSE-BINDING PROTEIN-RELATED"/>
    <property type="match status" value="1"/>
</dbReference>
<evidence type="ECO:0000256" key="1">
    <source>
        <dbReference type="ARBA" id="ARBA00022475"/>
    </source>
</evidence>
<comment type="caution">
    <text evidence="6">The sequence shown here is derived from an EMBL/GenBank/DDBJ whole genome shotgun (WGS) entry which is preliminary data.</text>
</comment>
<accession>A0A371PKB1</accession>
<dbReference type="EMBL" id="QUBQ01000001">
    <property type="protein sequence ID" value="REK76197.1"/>
    <property type="molecule type" value="Genomic_DNA"/>
</dbReference>
<sequence>MYTGGNLLKKIFVMCTLIVLIIAGCSKVGPVQKENIKLSIGAVGGTMEEFQTIINNTFPNYEITYEFLLYNEIESLYEEKKLPDIILDTDSATIPPHLRDKFNTDLSPFISKENVDLTQFAPALLERNSGENGELYALPVQRILTALYYNKAPFDAFDIPYPTDGMTWDEVILLASRFSDFPNGSKYVGLDLVSGNGVQMLLDQYNVTYLDPQTDQFKSSSELLEVLQKIDEVYEKNGNRPTRSFLSFPDGFLKHGTTAMYAGVLGDPIVQGAANNQDIDLVTFPRVDASSNMGSGTRAVSVHINSESENKESAFEIVKYLVTVELQKFLVENGGGSVLNEFPHNDDFGKNISELHNKNVKALFQMDLPELDRPSKYEWIAYQGAGPLLAELIMGTKSVDDVMDEMESAVNEVVIAAKAKEVEE</sequence>
<dbReference type="InterPro" id="IPR050490">
    <property type="entry name" value="Bact_solute-bd_prot1"/>
</dbReference>
<evidence type="ECO:0000256" key="5">
    <source>
        <dbReference type="ARBA" id="ARBA00023288"/>
    </source>
</evidence>
<dbReference type="OrthoDB" id="3928382at2"/>
<keyword evidence="1" id="KW-1003">Cell membrane</keyword>
<dbReference type="AlphaFoldDB" id="A0A371PKB1"/>
<protein>
    <submittedName>
        <fullName evidence="6">Extracellular solute-binding protein</fullName>
    </submittedName>
</protein>
<reference evidence="6 7" key="1">
    <citation type="submission" date="2018-08" db="EMBL/GenBank/DDBJ databases">
        <title>Paenibacillus sp. M4BSY-1, whole genome shotgun sequence.</title>
        <authorList>
            <person name="Tuo L."/>
        </authorList>
    </citation>
    <scope>NUCLEOTIDE SEQUENCE [LARGE SCALE GENOMIC DNA]</scope>
    <source>
        <strain evidence="6 7">M4BSY-1</strain>
    </source>
</reference>
<dbReference type="PANTHER" id="PTHR43649:SF33">
    <property type="entry name" value="POLYGALACTURONAN_RHAMNOGALACTURONAN-BINDING PROTEIN YTCQ"/>
    <property type="match status" value="1"/>
</dbReference>
<evidence type="ECO:0000313" key="7">
    <source>
        <dbReference type="Proteomes" id="UP000261905"/>
    </source>
</evidence>
<evidence type="ECO:0000256" key="3">
    <source>
        <dbReference type="ARBA" id="ARBA00023136"/>
    </source>
</evidence>
<keyword evidence="7" id="KW-1185">Reference proteome</keyword>
<name>A0A371PKB1_9BACL</name>
<dbReference type="Proteomes" id="UP000261905">
    <property type="component" value="Unassembled WGS sequence"/>
</dbReference>
<evidence type="ECO:0000256" key="2">
    <source>
        <dbReference type="ARBA" id="ARBA00022729"/>
    </source>
</evidence>
<keyword evidence="4" id="KW-0564">Palmitate</keyword>
<dbReference type="Pfam" id="PF01547">
    <property type="entry name" value="SBP_bac_1"/>
    <property type="match status" value="1"/>
</dbReference>
<keyword evidence="5" id="KW-0449">Lipoprotein</keyword>
<organism evidence="6 7">
    <name type="scientific">Paenibacillus paeoniae</name>
    <dbReference type="NCBI Taxonomy" id="2292705"/>
    <lineage>
        <taxon>Bacteria</taxon>
        <taxon>Bacillati</taxon>
        <taxon>Bacillota</taxon>
        <taxon>Bacilli</taxon>
        <taxon>Bacillales</taxon>
        <taxon>Paenibacillaceae</taxon>
        <taxon>Paenibacillus</taxon>
    </lineage>
</organism>
<dbReference type="Gene3D" id="3.40.190.10">
    <property type="entry name" value="Periplasmic binding protein-like II"/>
    <property type="match status" value="1"/>
</dbReference>
<dbReference type="SUPFAM" id="SSF53850">
    <property type="entry name" value="Periplasmic binding protein-like II"/>
    <property type="match status" value="1"/>
</dbReference>
<keyword evidence="2" id="KW-0732">Signal</keyword>
<gene>
    <name evidence="6" type="ORF">DX130_03825</name>
</gene>
<keyword evidence="3" id="KW-0472">Membrane</keyword>
<proteinExistence type="predicted"/>